<dbReference type="AlphaFoldDB" id="M4GY08"/>
<feature type="non-terminal residue" evidence="3">
    <location>
        <position position="1"/>
    </location>
</feature>
<reference evidence="3" key="2">
    <citation type="submission" date="2012-04" db="EMBL/GenBank/DDBJ databases">
        <authorList>
            <person name="Ribeiro J.M.C."/>
            <person name="Mans B.J."/>
            <person name="Maruyama S.R."/>
            <person name="Francischetti I.M.B."/>
            <person name="Barizon G.C."/>
            <person name="de Miranda Santos I.K.F."/>
        </authorList>
    </citation>
    <scope>NUCLEOTIDE SEQUENCE</scope>
    <source>
        <tissue evidence="3">Salivary gland</tissue>
    </source>
</reference>
<keyword evidence="2" id="KW-0732">Signal</keyword>
<dbReference type="EMBL" id="JU962551">
    <property type="protein sequence ID" value="AFI98412.1"/>
    <property type="molecule type" value="mRNA"/>
</dbReference>
<proteinExistence type="evidence at transcript level"/>
<feature type="compositionally biased region" description="Low complexity" evidence="1">
    <location>
        <begin position="180"/>
        <end position="191"/>
    </location>
</feature>
<feature type="region of interest" description="Disordered" evidence="1">
    <location>
        <begin position="86"/>
        <end position="131"/>
    </location>
</feature>
<reference evidence="3" key="1">
    <citation type="journal article" date="2012" name="Insect Biochem. Mol. Biol.">
        <title>The sialotranscriptome of Antricola delacruzi female ticks is compatible with non-hematophagous behavior and an alternative source of food.</title>
        <authorList>
            <person name="Ribeiro J.M."/>
            <person name="Labruna M.B."/>
            <person name="Mans B.J."/>
            <person name="Maruyama S.R."/>
            <person name="Francischetti I.M."/>
            <person name="Barizon G.C."/>
            <person name="de Miranda Santos I.K."/>
        </authorList>
    </citation>
    <scope>NUCLEOTIDE SEQUENCE</scope>
    <source>
        <tissue evidence="3">Salivary gland</tissue>
    </source>
</reference>
<feature type="compositionally biased region" description="Polar residues" evidence="1">
    <location>
        <begin position="148"/>
        <end position="165"/>
    </location>
</feature>
<feature type="signal peptide" evidence="2">
    <location>
        <begin position="1"/>
        <end position="18"/>
    </location>
</feature>
<feature type="chain" id="PRO_5004053453" evidence="2">
    <location>
        <begin position="19"/>
        <end position="198"/>
    </location>
</feature>
<sequence length="198" mass="20951">RGEYSTILVFALLNAALGQLVIPAPTPTRFPPSTTTGSVVKRHVVSMTPAATTGRVLRRDVSSTFAALSTTASNQGLFGDYKEKRETMSTSTDTLERRHVTEDPSPSTAAILEGSPGRDRRDLSTGQAFTPSLPVSTAFPVFKRSVDESTPSLPTSDAGTLNGLQVNKREVSTPALDGYSEAASSESATSEPFTRTAV</sequence>
<organism evidence="3">
    <name type="scientific">Antricola delacruzi</name>
    <name type="common">Soft tick</name>
    <dbReference type="NCBI Taxonomy" id="480319"/>
    <lineage>
        <taxon>Eukaryota</taxon>
        <taxon>Metazoa</taxon>
        <taxon>Ecdysozoa</taxon>
        <taxon>Arthropoda</taxon>
        <taxon>Chelicerata</taxon>
        <taxon>Arachnida</taxon>
        <taxon>Acari</taxon>
        <taxon>Parasitiformes</taxon>
        <taxon>Ixodida</taxon>
        <taxon>Ixodoidea</taxon>
        <taxon>Argasidae</taxon>
        <taxon>Ornithodorinae</taxon>
        <taxon>Antricola</taxon>
    </lineage>
</organism>
<name>M4GY08_ANTDE</name>
<accession>M4GY08</accession>
<evidence type="ECO:0000256" key="2">
    <source>
        <dbReference type="SAM" id="SignalP"/>
    </source>
</evidence>
<evidence type="ECO:0000313" key="3">
    <source>
        <dbReference type="EMBL" id="AFI98412.1"/>
    </source>
</evidence>
<protein>
    <submittedName>
        <fullName evidence="3">Mucin</fullName>
    </submittedName>
</protein>
<feature type="region of interest" description="Disordered" evidence="1">
    <location>
        <begin position="147"/>
        <end position="198"/>
    </location>
</feature>
<evidence type="ECO:0000256" key="1">
    <source>
        <dbReference type="SAM" id="MobiDB-lite"/>
    </source>
</evidence>